<evidence type="ECO:0000313" key="2">
    <source>
        <dbReference type="Proteomes" id="UP000494203"/>
    </source>
</evidence>
<gene>
    <name evidence="1" type="ORF">LMG26788_02849</name>
</gene>
<accession>A0A6S7D9D1</accession>
<protein>
    <recommendedName>
        <fullName evidence="3">Glycosyltransferase</fullName>
    </recommendedName>
</protein>
<dbReference type="AlphaFoldDB" id="A0A6S7D9D1"/>
<dbReference type="SUPFAM" id="SSF53756">
    <property type="entry name" value="UDP-Glycosyltransferase/glycogen phosphorylase"/>
    <property type="match status" value="1"/>
</dbReference>
<reference evidence="1 2" key="1">
    <citation type="submission" date="2020-04" db="EMBL/GenBank/DDBJ databases">
        <authorList>
            <person name="De Canck E."/>
        </authorList>
    </citation>
    <scope>NUCLEOTIDE SEQUENCE [LARGE SCALE GENOMIC DNA]</scope>
    <source>
        <strain evidence="1 2">LMG 26788</strain>
    </source>
</reference>
<dbReference type="Proteomes" id="UP000494203">
    <property type="component" value="Unassembled WGS sequence"/>
</dbReference>
<organism evidence="1 2">
    <name type="scientific">Achromobacter pulmonis</name>
    <dbReference type="NCBI Taxonomy" id="1389932"/>
    <lineage>
        <taxon>Bacteria</taxon>
        <taxon>Pseudomonadati</taxon>
        <taxon>Pseudomonadota</taxon>
        <taxon>Betaproteobacteria</taxon>
        <taxon>Burkholderiales</taxon>
        <taxon>Alcaligenaceae</taxon>
        <taxon>Achromobacter</taxon>
    </lineage>
</organism>
<name>A0A6S7D9D1_9BURK</name>
<proteinExistence type="predicted"/>
<dbReference type="EMBL" id="CADIKZ010000007">
    <property type="protein sequence ID" value="CAB3872461.1"/>
    <property type="molecule type" value="Genomic_DNA"/>
</dbReference>
<evidence type="ECO:0008006" key="3">
    <source>
        <dbReference type="Google" id="ProtNLM"/>
    </source>
</evidence>
<sequence>MSPYRVLHLPTSVGGNPQGLSAALRQEGVASDTLTTEQNYLQYPVDIVVNPEGVGPLGREWRRWQTLWRDVPGYDVLHFNFGTTLARPHAWSASPGSGWLKRLMYPLHAVYLWLLQGIELTRAKRRGVPMFVTYQGDDARQGDYSLAHFPICIARQVGPDYYNAASDAFKRRQIRRLDKYCDRIYSVNPDLLRVLPARAEFVPYSHIFLEEWSPHYTQGEPRSLRIAHAPSNRQVKGTDHILAALESLRKRGFEFELILVEGMSHAQARQQYERADVLVDQLFAGWYGGLAVELMALGKPVLSYIRQEDLSLLPPDMVRDLPVLQITATTVEQALERVMRMPRAELVAWARRSRAYVERWHDPHAIARKIKADYEEALARRRASP</sequence>
<keyword evidence="2" id="KW-1185">Reference proteome</keyword>
<evidence type="ECO:0000313" key="1">
    <source>
        <dbReference type="EMBL" id="CAB3872461.1"/>
    </source>
</evidence>